<gene>
    <name evidence="1" type="ORF">L6164_011469</name>
</gene>
<comment type="caution">
    <text evidence="1">The sequence shown here is derived from an EMBL/GenBank/DDBJ whole genome shotgun (WGS) entry which is preliminary data.</text>
</comment>
<evidence type="ECO:0000313" key="2">
    <source>
        <dbReference type="Proteomes" id="UP000828941"/>
    </source>
</evidence>
<reference evidence="1 2" key="1">
    <citation type="journal article" date="2022" name="DNA Res.">
        <title>Chromosomal-level genome assembly of the orchid tree Bauhinia variegata (Leguminosae; Cercidoideae) supports the allotetraploid origin hypothesis of Bauhinia.</title>
        <authorList>
            <person name="Zhong Y."/>
            <person name="Chen Y."/>
            <person name="Zheng D."/>
            <person name="Pang J."/>
            <person name="Liu Y."/>
            <person name="Luo S."/>
            <person name="Meng S."/>
            <person name="Qian L."/>
            <person name="Wei D."/>
            <person name="Dai S."/>
            <person name="Zhou R."/>
        </authorList>
    </citation>
    <scope>NUCLEOTIDE SEQUENCE [LARGE SCALE GENOMIC DNA]</scope>
    <source>
        <strain evidence="1">BV-YZ2020</strain>
    </source>
</reference>
<organism evidence="1 2">
    <name type="scientific">Bauhinia variegata</name>
    <name type="common">Purple orchid tree</name>
    <name type="synonym">Phanera variegata</name>
    <dbReference type="NCBI Taxonomy" id="167791"/>
    <lineage>
        <taxon>Eukaryota</taxon>
        <taxon>Viridiplantae</taxon>
        <taxon>Streptophyta</taxon>
        <taxon>Embryophyta</taxon>
        <taxon>Tracheophyta</taxon>
        <taxon>Spermatophyta</taxon>
        <taxon>Magnoliopsida</taxon>
        <taxon>eudicotyledons</taxon>
        <taxon>Gunneridae</taxon>
        <taxon>Pentapetalae</taxon>
        <taxon>rosids</taxon>
        <taxon>fabids</taxon>
        <taxon>Fabales</taxon>
        <taxon>Fabaceae</taxon>
        <taxon>Cercidoideae</taxon>
        <taxon>Cercideae</taxon>
        <taxon>Bauhiniinae</taxon>
        <taxon>Bauhinia</taxon>
    </lineage>
</organism>
<sequence length="416" mass="46042">MSCIRSSYPSFYLFLFSIFLFVIFPSATSHSHSSPIPDGVEIVGRRQYDEVLLWKTRSLLAKETSANSSHLLLAENRTRRPDPLDHYNTYTGGWNISSTHYIASVISTAVPFFGIAAVWFMIFGLTLSLLCLCYCCCRRREPFGYSRVAYALSLILLVLFTLAAIAGCIVLYTGQGKFHTSTSDTLGYVVSQAYLTAETLRNVSGYLDAAKHIGVDAVFLPTDVQQKIDDVKMKINSAAVTLSTKTEANSKKIQHGIDQMRMTLIIVAAIMLFLAFLGFLFSILGMQVLVYILVVFGWVLVAVTFVLCGIFLFLHNAVGDACVAMDEWVQNPTAHTALDDILPCVDNATAQEILLRTEDVTYKLVNLVDTAIANVSNREFPPSAGIVYYNQSGPHMPLSAIPSTQISRIEHVQQKK</sequence>
<evidence type="ECO:0000313" key="1">
    <source>
        <dbReference type="EMBL" id="KAI4344218.1"/>
    </source>
</evidence>
<keyword evidence="2" id="KW-1185">Reference proteome</keyword>
<dbReference type="EMBL" id="CM039430">
    <property type="protein sequence ID" value="KAI4344218.1"/>
    <property type="molecule type" value="Genomic_DNA"/>
</dbReference>
<dbReference type="Proteomes" id="UP000828941">
    <property type="component" value="Chromosome 5"/>
</dbReference>
<accession>A0ACB9P670</accession>
<protein>
    <submittedName>
        <fullName evidence="1">Uncharacterized protein</fullName>
    </submittedName>
</protein>
<proteinExistence type="predicted"/>
<name>A0ACB9P670_BAUVA</name>